<dbReference type="OrthoDB" id="20872at2759"/>
<name>A0A9P5A5E7_9HYPO</name>
<evidence type="ECO:0000313" key="2">
    <source>
        <dbReference type="EMBL" id="KAF4331852.1"/>
    </source>
</evidence>
<sequence>MNEVFTEILKGDASCLFDNCVDLFKYIEFDSSLQLHYSGLPLKLDIVKCRLGRFGAAIRKTTDQPLDRNL</sequence>
<dbReference type="Proteomes" id="UP000730481">
    <property type="component" value="Unassembled WGS sequence"/>
</dbReference>
<dbReference type="AlphaFoldDB" id="A0A9P5A5E7"/>
<evidence type="ECO:0000313" key="4">
    <source>
        <dbReference type="Proteomes" id="UP000730481"/>
    </source>
</evidence>
<dbReference type="EMBL" id="PVQB02001356">
    <property type="protein sequence ID" value="KAF4331852.1"/>
    <property type="molecule type" value="Genomic_DNA"/>
</dbReference>
<reference evidence="2" key="1">
    <citation type="journal article" date="2017" name="Mycologia">
        <title>Fusarium algeriense, sp. nov., a novel toxigenic crown rot pathogen of durum wheat from Algeria is nested in the Fusarium burgessii species complex.</title>
        <authorList>
            <person name="Laraba I."/>
            <person name="Keddad A."/>
            <person name="Boureghda H."/>
            <person name="Abdallah N."/>
            <person name="Vaughan M.M."/>
            <person name="Proctor R.H."/>
            <person name="Busman M."/>
            <person name="O'Donnell K."/>
        </authorList>
    </citation>
    <scope>NUCLEOTIDE SEQUENCE</scope>
    <source>
        <strain evidence="2">NRRL 25174</strain>
    </source>
</reference>
<organism evidence="2 4">
    <name type="scientific">Fusarium beomiforme</name>
    <dbReference type="NCBI Taxonomy" id="44412"/>
    <lineage>
        <taxon>Eukaryota</taxon>
        <taxon>Fungi</taxon>
        <taxon>Dikarya</taxon>
        <taxon>Ascomycota</taxon>
        <taxon>Pezizomycotina</taxon>
        <taxon>Sordariomycetes</taxon>
        <taxon>Hypocreomycetidae</taxon>
        <taxon>Hypocreales</taxon>
        <taxon>Nectriaceae</taxon>
        <taxon>Fusarium</taxon>
        <taxon>Fusarium burgessii species complex</taxon>
    </lineage>
</organism>
<dbReference type="InterPro" id="IPR038305">
    <property type="entry name" value="HeLo_sf"/>
</dbReference>
<feature type="domain" description="Prion-inhibition and propagation HeLo" evidence="1">
    <location>
        <begin position="16"/>
        <end position="61"/>
    </location>
</feature>
<gene>
    <name evidence="3" type="ORF">FBEOM_14368</name>
    <name evidence="2" type="ORF">FBEOM_14370</name>
</gene>
<protein>
    <submittedName>
        <fullName evidence="2">HETS protein</fullName>
    </submittedName>
</protein>
<feature type="non-terminal residue" evidence="2">
    <location>
        <position position="70"/>
    </location>
</feature>
<keyword evidence="4" id="KW-1185">Reference proteome</keyword>
<comment type="caution">
    <text evidence="2">The sequence shown here is derived from an EMBL/GenBank/DDBJ whole genome shotgun (WGS) entry which is preliminary data.</text>
</comment>
<proteinExistence type="predicted"/>
<dbReference type="Pfam" id="PF14479">
    <property type="entry name" value="HeLo"/>
    <property type="match status" value="1"/>
</dbReference>
<evidence type="ECO:0000313" key="3">
    <source>
        <dbReference type="EMBL" id="KAF4331854.1"/>
    </source>
</evidence>
<reference evidence="2" key="2">
    <citation type="submission" date="2020-02" db="EMBL/GenBank/DDBJ databases">
        <title>Identification and distribution of gene clusters putatively required for synthesis of sphingolipid metabolism inhibitors in phylogenetically diverse species of the filamentous fungus Fusarium.</title>
        <authorList>
            <person name="Kim H.-S."/>
            <person name="Busman M."/>
            <person name="Brown D.W."/>
            <person name="Divon H."/>
            <person name="Uhlig S."/>
            <person name="Proctor R.H."/>
        </authorList>
    </citation>
    <scope>NUCLEOTIDE SEQUENCE</scope>
    <source>
        <strain evidence="2">NRRL 25174</strain>
    </source>
</reference>
<dbReference type="InterPro" id="IPR029498">
    <property type="entry name" value="HeLo_dom"/>
</dbReference>
<dbReference type="EMBL" id="PVQB02001355">
    <property type="protein sequence ID" value="KAF4331854.1"/>
    <property type="molecule type" value="Genomic_DNA"/>
</dbReference>
<accession>A0A9P5A5E7</accession>
<dbReference type="Gene3D" id="1.20.120.1020">
    <property type="entry name" value="Prion-inhibition and propagation, HeLo domain"/>
    <property type="match status" value="1"/>
</dbReference>
<evidence type="ECO:0000259" key="1">
    <source>
        <dbReference type="Pfam" id="PF14479"/>
    </source>
</evidence>